<name>A0A1X6YJI8_9RHOB</name>
<dbReference type="SUPFAM" id="SSF52172">
    <property type="entry name" value="CheY-like"/>
    <property type="match status" value="1"/>
</dbReference>
<feature type="modified residue" description="4-aspartylphosphate" evidence="2">
    <location>
        <position position="72"/>
    </location>
</feature>
<dbReference type="OrthoDB" id="7831674at2"/>
<dbReference type="RefSeq" id="WP_085790613.1">
    <property type="nucleotide sequence ID" value="NZ_FWFK01000001.1"/>
</dbReference>
<accession>A0A1X6YJI8</accession>
<evidence type="ECO:0000256" key="2">
    <source>
        <dbReference type="PROSITE-ProRule" id="PRU00169"/>
    </source>
</evidence>
<evidence type="ECO:0000259" key="3">
    <source>
        <dbReference type="PROSITE" id="PS50110"/>
    </source>
</evidence>
<dbReference type="InterPro" id="IPR011006">
    <property type="entry name" value="CheY-like_superfamily"/>
</dbReference>
<evidence type="ECO:0000256" key="1">
    <source>
        <dbReference type="ARBA" id="ARBA00022553"/>
    </source>
</evidence>
<dbReference type="Pfam" id="PF00072">
    <property type="entry name" value="Response_reg"/>
    <property type="match status" value="1"/>
</dbReference>
<dbReference type="SMART" id="SM00448">
    <property type="entry name" value="REC"/>
    <property type="match status" value="1"/>
</dbReference>
<dbReference type="InterPro" id="IPR001789">
    <property type="entry name" value="Sig_transdc_resp-reg_receiver"/>
</dbReference>
<dbReference type="CDD" id="cd00156">
    <property type="entry name" value="REC"/>
    <property type="match status" value="1"/>
</dbReference>
<evidence type="ECO:0000313" key="5">
    <source>
        <dbReference type="Proteomes" id="UP000193570"/>
    </source>
</evidence>
<sequence>MDSPTDTFASLRPTARRPLLGLTVLLVEDSRYASDALRLICVRSGARLRRADCLRSARRHLSVYRPCVAIIDMGLPDGSGAELIAELAAAVPRVPVLLGISGDPAAEAAARDAGVDGFLGKPLDGVAAIQAQILAHLPADRRPTGPRHADAGRVDPDPLAYFDDIAHAATVLGAAPDRGRTDYAARFLLGVARSAGDTRLAERAARLVDAEARGEPVEEMRRGLSALVAERMRDAVPV</sequence>
<protein>
    <submittedName>
        <fullName evidence="4">KDP operon transcriptional regulatory protein KdpE</fullName>
    </submittedName>
</protein>
<reference evidence="4 5" key="1">
    <citation type="submission" date="2017-03" db="EMBL/GenBank/DDBJ databases">
        <authorList>
            <person name="Afonso C.L."/>
            <person name="Miller P.J."/>
            <person name="Scott M.A."/>
            <person name="Spackman E."/>
            <person name="Goraichik I."/>
            <person name="Dimitrov K.M."/>
            <person name="Suarez D.L."/>
            <person name="Swayne D.E."/>
        </authorList>
    </citation>
    <scope>NUCLEOTIDE SEQUENCE [LARGE SCALE GENOMIC DNA]</scope>
    <source>
        <strain evidence="4 5">CECT 8625</strain>
    </source>
</reference>
<keyword evidence="1 2" id="KW-0597">Phosphoprotein</keyword>
<dbReference type="PANTHER" id="PTHR44591">
    <property type="entry name" value="STRESS RESPONSE REGULATOR PROTEIN 1"/>
    <property type="match status" value="1"/>
</dbReference>
<organism evidence="4 5">
    <name type="scientific">Roseivivax jejudonensis</name>
    <dbReference type="NCBI Taxonomy" id="1529041"/>
    <lineage>
        <taxon>Bacteria</taxon>
        <taxon>Pseudomonadati</taxon>
        <taxon>Pseudomonadota</taxon>
        <taxon>Alphaproteobacteria</taxon>
        <taxon>Rhodobacterales</taxon>
        <taxon>Roseobacteraceae</taxon>
        <taxon>Roseivivax</taxon>
    </lineage>
</organism>
<proteinExistence type="predicted"/>
<dbReference type="PANTHER" id="PTHR44591:SF3">
    <property type="entry name" value="RESPONSE REGULATORY DOMAIN-CONTAINING PROTEIN"/>
    <property type="match status" value="1"/>
</dbReference>
<keyword evidence="5" id="KW-1185">Reference proteome</keyword>
<dbReference type="Proteomes" id="UP000193570">
    <property type="component" value="Unassembled WGS sequence"/>
</dbReference>
<gene>
    <name evidence="4" type="primary">kdpE_1</name>
    <name evidence="4" type="ORF">ROJ8625_00909</name>
</gene>
<dbReference type="GO" id="GO:0000160">
    <property type="term" value="P:phosphorelay signal transduction system"/>
    <property type="evidence" value="ECO:0007669"/>
    <property type="project" value="InterPro"/>
</dbReference>
<dbReference type="AlphaFoldDB" id="A0A1X6YJI8"/>
<dbReference type="Gene3D" id="3.40.50.2300">
    <property type="match status" value="1"/>
</dbReference>
<feature type="domain" description="Response regulatory" evidence="3">
    <location>
        <begin position="23"/>
        <end position="136"/>
    </location>
</feature>
<evidence type="ECO:0000313" key="4">
    <source>
        <dbReference type="EMBL" id="SLN22991.1"/>
    </source>
</evidence>
<dbReference type="PROSITE" id="PS50110">
    <property type="entry name" value="RESPONSE_REGULATORY"/>
    <property type="match status" value="1"/>
</dbReference>
<dbReference type="EMBL" id="FWFK01000001">
    <property type="protein sequence ID" value="SLN22991.1"/>
    <property type="molecule type" value="Genomic_DNA"/>
</dbReference>
<dbReference type="InterPro" id="IPR050595">
    <property type="entry name" value="Bact_response_regulator"/>
</dbReference>